<evidence type="ECO:0000313" key="3">
    <source>
        <dbReference type="Proteomes" id="UP001470230"/>
    </source>
</evidence>
<sequence length="127" mass="15161">MQEKRKPYLYLDDFDPRWFHNYNYNIIPRVANTVSIRQTEKIKDTDWTYKACIDRFEKYFTIAKRSNMIQQILMEALSQLQSLEQESDNMSVLRPPNSLLISGAPDKHPRNNVDRPGARRTKRKNNK</sequence>
<organism evidence="2 3">
    <name type="scientific">Tritrichomonas musculus</name>
    <dbReference type="NCBI Taxonomy" id="1915356"/>
    <lineage>
        <taxon>Eukaryota</taxon>
        <taxon>Metamonada</taxon>
        <taxon>Parabasalia</taxon>
        <taxon>Tritrichomonadida</taxon>
        <taxon>Tritrichomonadidae</taxon>
        <taxon>Tritrichomonas</taxon>
    </lineage>
</organism>
<feature type="region of interest" description="Disordered" evidence="1">
    <location>
        <begin position="85"/>
        <end position="127"/>
    </location>
</feature>
<evidence type="ECO:0000313" key="2">
    <source>
        <dbReference type="EMBL" id="KAK8887971.1"/>
    </source>
</evidence>
<accession>A0ABR2KAP0</accession>
<feature type="compositionally biased region" description="Basic residues" evidence="1">
    <location>
        <begin position="118"/>
        <end position="127"/>
    </location>
</feature>
<name>A0ABR2KAP0_9EUKA</name>
<evidence type="ECO:0000256" key="1">
    <source>
        <dbReference type="SAM" id="MobiDB-lite"/>
    </source>
</evidence>
<gene>
    <name evidence="2" type="ORF">M9Y10_039030</name>
</gene>
<keyword evidence="3" id="KW-1185">Reference proteome</keyword>
<reference evidence="2 3" key="1">
    <citation type="submission" date="2024-04" db="EMBL/GenBank/DDBJ databases">
        <title>Tritrichomonas musculus Genome.</title>
        <authorList>
            <person name="Alves-Ferreira E."/>
            <person name="Grigg M."/>
            <person name="Lorenzi H."/>
            <person name="Galac M."/>
        </authorList>
    </citation>
    <scope>NUCLEOTIDE SEQUENCE [LARGE SCALE GENOMIC DNA]</scope>
    <source>
        <strain evidence="2 3">EAF2021</strain>
    </source>
</reference>
<dbReference type="Proteomes" id="UP001470230">
    <property type="component" value="Unassembled WGS sequence"/>
</dbReference>
<protein>
    <submittedName>
        <fullName evidence="2">Uncharacterized protein</fullName>
    </submittedName>
</protein>
<proteinExistence type="predicted"/>
<comment type="caution">
    <text evidence="2">The sequence shown here is derived from an EMBL/GenBank/DDBJ whole genome shotgun (WGS) entry which is preliminary data.</text>
</comment>
<feature type="compositionally biased region" description="Basic and acidic residues" evidence="1">
    <location>
        <begin position="105"/>
        <end position="117"/>
    </location>
</feature>
<dbReference type="EMBL" id="JAPFFF010000006">
    <property type="protein sequence ID" value="KAK8887971.1"/>
    <property type="molecule type" value="Genomic_DNA"/>
</dbReference>